<dbReference type="OrthoDB" id="9072938at2"/>
<reference evidence="1 2" key="1">
    <citation type="submission" date="2019-03" db="EMBL/GenBank/DDBJ databases">
        <title>Paraburkholderia sp. isolated from native Mimosa gymnas in Guartela State Park, Brazil.</title>
        <authorList>
            <person name="Paulitsch F."/>
            <person name="Hungria M."/>
            <person name="Delamuta J.R.M."/>
            <person name="Ribeiro R.A."/>
            <person name="Dall'Agnol R."/>
            <person name="Silva J.S.B."/>
        </authorList>
    </citation>
    <scope>NUCLEOTIDE SEQUENCE [LARGE SCALE GENOMIC DNA]</scope>
    <source>
        <strain evidence="1 2">CNPSo 3008</strain>
    </source>
</reference>
<sequence>MAKQNLTFLLNKNLDFPVTEEPWTSLLSEAGMNAEVTTDIPAMNRLLEAGSPNMAYVPGAGFCVMMRKGNPYYRGLVIATSKFTGQPAQRTLLVVRHDDQANNLDDLEGSTYGYLNRSCSSSFFPPAIMLNEKGKKLETFFELKQVAGWQDRVDAVVAKSIRATMILEDVWKMTPANVQATKVIGEYDTCVPAVLIVRKDLSADVATTFREHLLSYMPEWKNVYGAFRPFYFADIQTFYHQVCQLPEDEV</sequence>
<dbReference type="RefSeq" id="WP_133179819.1">
    <property type="nucleotide sequence ID" value="NZ_SMOD01000002.1"/>
</dbReference>
<dbReference type="AlphaFoldDB" id="A0A4R5LKC9"/>
<dbReference type="Gene3D" id="3.40.190.10">
    <property type="entry name" value="Periplasmic binding protein-like II"/>
    <property type="match status" value="2"/>
</dbReference>
<comment type="caution">
    <text evidence="1">The sequence shown here is derived from an EMBL/GenBank/DDBJ whole genome shotgun (WGS) entry which is preliminary data.</text>
</comment>
<dbReference type="SUPFAM" id="SSF53850">
    <property type="entry name" value="Periplasmic binding protein-like II"/>
    <property type="match status" value="1"/>
</dbReference>
<dbReference type="Pfam" id="PF12974">
    <property type="entry name" value="Phosphonate-bd"/>
    <property type="match status" value="1"/>
</dbReference>
<dbReference type="EMBL" id="SMOD01000002">
    <property type="protein sequence ID" value="TDG10211.1"/>
    <property type="molecule type" value="Genomic_DNA"/>
</dbReference>
<protein>
    <recommendedName>
        <fullName evidence="3">Phosphate/phosphite/phosphonate ABC transporter substrate-binding protein</fullName>
    </recommendedName>
</protein>
<evidence type="ECO:0000313" key="2">
    <source>
        <dbReference type="Proteomes" id="UP000295606"/>
    </source>
</evidence>
<dbReference type="Proteomes" id="UP000295606">
    <property type="component" value="Unassembled WGS sequence"/>
</dbReference>
<gene>
    <name evidence="1" type="ORF">E1N52_02290</name>
</gene>
<evidence type="ECO:0008006" key="3">
    <source>
        <dbReference type="Google" id="ProtNLM"/>
    </source>
</evidence>
<proteinExistence type="predicted"/>
<accession>A0A4R5LKC9</accession>
<name>A0A4R5LKC9_9BURK</name>
<organism evidence="1 2">
    <name type="scientific">Paraburkholderia guartelaensis</name>
    <dbReference type="NCBI Taxonomy" id="2546446"/>
    <lineage>
        <taxon>Bacteria</taxon>
        <taxon>Pseudomonadati</taxon>
        <taxon>Pseudomonadota</taxon>
        <taxon>Betaproteobacteria</taxon>
        <taxon>Burkholderiales</taxon>
        <taxon>Burkholderiaceae</taxon>
        <taxon>Paraburkholderia</taxon>
    </lineage>
</organism>
<evidence type="ECO:0000313" key="1">
    <source>
        <dbReference type="EMBL" id="TDG10211.1"/>
    </source>
</evidence>